<dbReference type="RefSeq" id="WP_013136558.1">
    <property type="nucleotide sequence ID" value="NC_014166.1"/>
</dbReference>
<dbReference type="HOGENOM" id="CLU_265974_0_0_7"/>
<dbReference type="OrthoDB" id="5347323at2"/>
<proteinExistence type="predicted"/>
<dbReference type="STRING" id="572480.Arnit_2765"/>
<reference evidence="2 3" key="1">
    <citation type="journal article" date="2010" name="Stand. Genomic Sci.">
        <title>Complete genome sequence of Arcobacter nitrofigilis type strain (CI).</title>
        <authorList>
            <person name="Pati A."/>
            <person name="Gronow S."/>
            <person name="Lapidus A."/>
            <person name="Copeland A."/>
            <person name="Glavina Del Rio T."/>
            <person name="Nolan M."/>
            <person name="Lucas S."/>
            <person name="Tice H."/>
            <person name="Cheng J.F."/>
            <person name="Han C."/>
            <person name="Chertkov O."/>
            <person name="Bruce D."/>
            <person name="Tapia R."/>
            <person name="Goodwin L."/>
            <person name="Pitluck S."/>
            <person name="Liolios K."/>
            <person name="Ivanova N."/>
            <person name="Mavromatis K."/>
            <person name="Chen A."/>
            <person name="Palaniappan K."/>
            <person name="Land M."/>
            <person name="Hauser L."/>
            <person name="Chang Y.J."/>
            <person name="Jeffries C.D."/>
            <person name="Detter J.C."/>
            <person name="Rohde M."/>
            <person name="Goker M."/>
            <person name="Bristow J."/>
            <person name="Eisen J.A."/>
            <person name="Markowitz V."/>
            <person name="Hugenholtz P."/>
            <person name="Klenk H.P."/>
            <person name="Kyrpides N.C."/>
        </authorList>
    </citation>
    <scope>NUCLEOTIDE SEQUENCE [LARGE SCALE GENOMIC DNA]</scope>
    <source>
        <strain evidence="3">ATCC 33309 / DSM 7299 / CCUG 15893 / LMG 7604 / NCTC 12251 / CI</strain>
    </source>
</reference>
<gene>
    <name evidence="2" type="ordered locus">Arnit_2765</name>
</gene>
<evidence type="ECO:0000313" key="2">
    <source>
        <dbReference type="EMBL" id="ADG94413.1"/>
    </source>
</evidence>
<name>D5V6Z3_ARCNC</name>
<keyword evidence="1" id="KW-0175">Coiled coil</keyword>
<evidence type="ECO:0000313" key="3">
    <source>
        <dbReference type="Proteomes" id="UP000000939"/>
    </source>
</evidence>
<sequence precursor="true">MGNEYNVIESGFIKCACGGKVTLTSSVPNLKIAGAKPLYLKDILGAPVACPRSKNKCTKVASNSTAGTETNVSATGLTYLLRTDGFKTDKGRAVILVDPGQGTSKISAPPSLSSQEIIAEEPTEEAIKESEEKKEKEKYKLYLIRTTKDNKNIDIYKPLRATRTFLKTENFFSIDKDINPRIKDRIYSELDSYIYVKTMKSIDEYKIVSRGTLCSENLDEISYKDEKNILKKYIALENDDDVEIVYSNVKLRKSQSKRASDFAKFKAIKLNPKTLASTKEKAFYIKDVQSLASNEITKEDIQTQKKFDPLSKHEKNTKIYPLDIIAIIDDELGVLEDLKEYYEFSFKKNFVDNETIIDDIRDKNAYVYTVANQLNYFYVPEDRKNKYNKNLNKLRKYYSTFVREILYGKLSNLIFEDDTLDLANIVVPNFDMASNYYRQIEFLSKSFFRNTKIDLYDGQLKFVNNQLNYYYNPKISSTEVESRNNDIKKYTEEIGINRTIHTAHGYLKFSNYHNDYKMYREDPNKLLALVVFSILFSGDYDDEIRTMTDIEEKKFEFYNLLINLRPLPAISEDDIEDVNYMMKNQSLYKETFEGSTKKVGFIFTKELKNKNTLLAQFDNLEYVHKKVSFSYKEAKKIKIQTALEFEDLYKSKNLSSFKTDDFLLSPDKLLKLTVEQTQSPEVTKLLTIYANIKEFDNEDEKIRYHYNMLNLSYDLAKIIAFLDEELNISSIFNTQSKDVLIFMEELAKSRENITDMDKWAEYREKKKQFFETYSMVINSIVTHSCIQNGQNNMDKKFDERQKNVLSFLNTISKLHGLETKIDFEFSQEKKKNPNQSYKSPISTNFDMAQKTQDTAEALYSTLSAINGFTKRLNEVNSVLEDIKALEEENKVLSDEIKKMKQDSSTRRTIKKKRQNEILKKIEEKQSKISKLGGKNNYDEYNIDGKQDKSFISSNSFKKTLASTKALSNVVALMGIVNYYNSYDKLKLSNLTAFASDVSTLSILALEGLEKARNNAKLATTLISQAANKAKLNIGIFAYRLDIFITIITGVNRFVELDGEDVDGQVITGLTTGLQVIFLLRATWVDFALAGLTELAYQLIINFTHIINSPIENYINKSLLYKTKTDDGFEFRTTILHRTLKGSDLKIPQFNTFKDIQNFIGNNYDKNKGILDSALLNEISVLKKTLFGLDLELFSSRYSIDKETKLYKATRVKIPKQIFDDSKFKLIIKNDKNEYKIMPKEGVPFEDFYTYDLSNNDIIEASKISELNNKKYSIIVLTENISLKYDYIYSSREIGYVSVLNFKEAFLNQEDEKFIGTITND</sequence>
<feature type="coiled-coil region" evidence="1">
    <location>
        <begin position="875"/>
        <end position="902"/>
    </location>
</feature>
<protein>
    <submittedName>
        <fullName evidence="2">Uncharacterized protein</fullName>
    </submittedName>
</protein>
<dbReference type="Proteomes" id="UP000000939">
    <property type="component" value="Chromosome"/>
</dbReference>
<accession>D5V6Z3</accession>
<keyword evidence="3" id="KW-1185">Reference proteome</keyword>
<evidence type="ECO:0000256" key="1">
    <source>
        <dbReference type="SAM" id="Coils"/>
    </source>
</evidence>
<dbReference type="KEGG" id="ant:Arnit_2765"/>
<dbReference type="EMBL" id="CP001999">
    <property type="protein sequence ID" value="ADG94413.1"/>
    <property type="molecule type" value="Genomic_DNA"/>
</dbReference>
<organism evidence="2 3">
    <name type="scientific">Arcobacter nitrofigilis (strain ATCC 33309 / DSM 7299 / CCUG 15893 / LMG 7604 / NCTC 12251 / CI)</name>
    <name type="common">Campylobacter nitrofigilis</name>
    <dbReference type="NCBI Taxonomy" id="572480"/>
    <lineage>
        <taxon>Bacteria</taxon>
        <taxon>Pseudomonadati</taxon>
        <taxon>Campylobacterota</taxon>
        <taxon>Epsilonproteobacteria</taxon>
        <taxon>Campylobacterales</taxon>
        <taxon>Arcobacteraceae</taxon>
        <taxon>Arcobacter</taxon>
    </lineage>
</organism>